<name>A0A1I1ZDU1_9BACT</name>
<dbReference type="EMBL" id="FONA01000009">
    <property type="protein sequence ID" value="SFE29752.1"/>
    <property type="molecule type" value="Genomic_DNA"/>
</dbReference>
<reference evidence="1 2" key="1">
    <citation type="submission" date="2016-10" db="EMBL/GenBank/DDBJ databases">
        <authorList>
            <person name="de Groot N.N."/>
        </authorList>
    </citation>
    <scope>NUCLEOTIDE SEQUENCE [LARGE SCALE GENOMIC DNA]</scope>
    <source>
        <strain evidence="1 2">DSM 19012</strain>
    </source>
</reference>
<evidence type="ECO:0000313" key="1">
    <source>
        <dbReference type="EMBL" id="SFE29752.1"/>
    </source>
</evidence>
<proteinExistence type="predicted"/>
<evidence type="ECO:0008006" key="3">
    <source>
        <dbReference type="Google" id="ProtNLM"/>
    </source>
</evidence>
<sequence>MRKIYLIFAFLLLIPVAMEGQVEKYKAVFTLNFIRYIGWPEDARQGDFVIGVLNSSSVAKWIKSQSAGKKFGFQDVVVKEFSSVDEVEDCQVLYVSSKARFSKVADQLQGKLGNNSLIITEEEGATDFGSMINFVIRDEVLKFEIHNKNASDKGLQISSRLGNMSSAIVL</sequence>
<dbReference type="OrthoDB" id="1342147at2"/>
<organism evidence="1 2">
    <name type="scientific">Thermophagus xiamenensis</name>
    <dbReference type="NCBI Taxonomy" id="385682"/>
    <lineage>
        <taxon>Bacteria</taxon>
        <taxon>Pseudomonadati</taxon>
        <taxon>Bacteroidota</taxon>
        <taxon>Bacteroidia</taxon>
        <taxon>Marinilabiliales</taxon>
        <taxon>Marinilabiliaceae</taxon>
        <taxon>Thermophagus</taxon>
    </lineage>
</organism>
<dbReference type="AlphaFoldDB" id="A0A1I1ZDU1"/>
<dbReference type="eggNOG" id="ENOG5030I9W">
    <property type="taxonomic scope" value="Bacteria"/>
</dbReference>
<dbReference type="InterPro" id="IPR025293">
    <property type="entry name" value="YfiR/HmsC-like"/>
</dbReference>
<keyword evidence="2" id="KW-1185">Reference proteome</keyword>
<dbReference type="Pfam" id="PF13689">
    <property type="entry name" value="DUF4154"/>
    <property type="match status" value="1"/>
</dbReference>
<gene>
    <name evidence="1" type="ORF">SAMN05444380_10975</name>
</gene>
<evidence type="ECO:0000313" key="2">
    <source>
        <dbReference type="Proteomes" id="UP000181976"/>
    </source>
</evidence>
<protein>
    <recommendedName>
        <fullName evidence="3">DUF4154 domain-containing protein</fullName>
    </recommendedName>
</protein>
<accession>A0A1I1ZDU1</accession>
<dbReference type="STRING" id="385682.SAMN05444380_10975"/>
<dbReference type="InParanoid" id="A0A1I1ZDU1"/>
<dbReference type="Proteomes" id="UP000181976">
    <property type="component" value="Unassembled WGS sequence"/>
</dbReference>
<dbReference type="RefSeq" id="WP_010526340.1">
    <property type="nucleotide sequence ID" value="NZ_AFSL01000008.1"/>
</dbReference>